<dbReference type="EMBL" id="JAXIOK010000017">
    <property type="protein sequence ID" value="KAK4751398.1"/>
    <property type="molecule type" value="Genomic_DNA"/>
</dbReference>
<feature type="compositionally biased region" description="Basic and acidic residues" evidence="2">
    <location>
        <begin position="205"/>
        <end position="230"/>
    </location>
</feature>
<dbReference type="FunFam" id="1.10.287.110:FF:000009">
    <property type="entry name" value="Auxilin-related protein 1"/>
    <property type="match status" value="1"/>
</dbReference>
<dbReference type="InterPro" id="IPR036869">
    <property type="entry name" value="J_dom_sf"/>
</dbReference>
<feature type="compositionally biased region" description="Basic and acidic residues" evidence="2">
    <location>
        <begin position="1018"/>
        <end position="1036"/>
    </location>
</feature>
<feature type="compositionally biased region" description="Basic and acidic residues" evidence="2">
    <location>
        <begin position="1262"/>
        <end position="1273"/>
    </location>
</feature>
<feature type="compositionally biased region" description="Basic and acidic residues" evidence="2">
    <location>
        <begin position="1129"/>
        <end position="1156"/>
    </location>
</feature>
<dbReference type="Proteomes" id="UP001345219">
    <property type="component" value="Chromosome 4"/>
</dbReference>
<feature type="region of interest" description="Disordered" evidence="2">
    <location>
        <begin position="506"/>
        <end position="540"/>
    </location>
</feature>
<feature type="compositionally biased region" description="Polar residues" evidence="2">
    <location>
        <begin position="115"/>
        <end position="126"/>
    </location>
</feature>
<dbReference type="PANTHER" id="PTHR23172">
    <property type="entry name" value="AUXILIN/CYCLIN G-ASSOCIATED KINASE-RELATED"/>
    <property type="match status" value="1"/>
</dbReference>
<dbReference type="GO" id="GO:0005737">
    <property type="term" value="C:cytoplasm"/>
    <property type="evidence" value="ECO:0007669"/>
    <property type="project" value="TreeGrafter"/>
</dbReference>
<accession>A0AAN7PNN9</accession>
<evidence type="ECO:0000256" key="1">
    <source>
        <dbReference type="ARBA" id="ARBA00023054"/>
    </source>
</evidence>
<dbReference type="SUPFAM" id="SSF46565">
    <property type="entry name" value="Chaperone J-domain"/>
    <property type="match status" value="1"/>
</dbReference>
<feature type="region of interest" description="Disordered" evidence="2">
    <location>
        <begin position="113"/>
        <end position="134"/>
    </location>
</feature>
<feature type="compositionally biased region" description="Basic and acidic residues" evidence="2">
    <location>
        <begin position="515"/>
        <end position="528"/>
    </location>
</feature>
<feature type="compositionally biased region" description="Low complexity" evidence="2">
    <location>
        <begin position="1224"/>
        <end position="1240"/>
    </location>
</feature>
<dbReference type="GO" id="GO:0072318">
    <property type="term" value="P:clathrin coat disassembly"/>
    <property type="evidence" value="ECO:0007669"/>
    <property type="project" value="TreeGrafter"/>
</dbReference>
<feature type="region of interest" description="Disordered" evidence="2">
    <location>
        <begin position="375"/>
        <end position="396"/>
    </location>
</feature>
<gene>
    <name evidence="3" type="ORF">SAY87_004880</name>
</gene>
<keyword evidence="1" id="KW-0175">Coiled coil</keyword>
<feature type="compositionally biased region" description="Basic and acidic residues" evidence="2">
    <location>
        <begin position="601"/>
        <end position="613"/>
    </location>
</feature>
<evidence type="ECO:0000313" key="3">
    <source>
        <dbReference type="EMBL" id="KAK4751398.1"/>
    </source>
</evidence>
<feature type="compositionally biased region" description="Polar residues" evidence="2">
    <location>
        <begin position="1007"/>
        <end position="1017"/>
    </location>
</feature>
<feature type="region of interest" description="Disordered" evidence="2">
    <location>
        <begin position="1050"/>
        <end position="1109"/>
    </location>
</feature>
<feature type="compositionally biased region" description="Basic and acidic residues" evidence="2">
    <location>
        <begin position="974"/>
        <end position="1005"/>
    </location>
</feature>
<sequence length="1487" mass="166445">MECRTTVTRKLGGSFNGTSIYDGVFSGSATFRSTSFSSSTVSSRPEDYTEIFGGSRDSRRSSIPVLDVPALHERNASVDVRSSKLEYSTIFGGGTDDAALSFEEVVVDPRKMRNLSRQEQNQAHTRSSSDVSFSSFEDNQVLRNASHPSLDKGKKQFNVSYNKVIGGGKGGTNGMTRIAQFHDVPGYVHLLDENNPPKQVAGDKPVIDDESHPKHGAGDRVLKAKNEKSSKSSLSSSSLDKEHSKDVLRNRSPSNSSLLEGYEFGLQSEPSEVQASAGFSPNFFSSKGNSAFSDSPRKATSECGVSIGSPTYLDEEVVEANSVAAASADAVRKAIEKAQKRITIAKELMERRKDGFQANGKSRCLWEKRRVHRKSGKLREEASEEQRPNDHGKLNSTKLSCEFTDAENHARQSDDIANSMAWLGSRENQTYVQHGETLEGDEKKLSSTILELDEIETETKPFEIMQSNDTKKPQPSDHRVTLTVRTVIESAVGTVQLIPLQKVHHKTENNWSTDEGAHERESNSDKLESSPQLQHGERGEIELEVKEEQEYTAEDLTTFNDWVDYSGKLESVHKPLTVINLDESLLEEQITTAEECVQEENAEKHSEDREAEGNIKPSVISDGEEDCGCEMIDEEAGKDGREGESHADCGWEKNKEKTSEVHEGEGNVRSMKVPDGEKNITYEKIEGEEENRVTQGESCGREEHGGISEVTVERQENKEYNGFNLGADAKHWLDHMKEILHVRINSFFDATENIKQEESTEMEDNHTSEIEGGEGIHEEACGVEQIRELNDTRDSLDMNINARMESDEHNVPDEDKVDGSEEFTGTTTEPSGDEEDKEILDKTGDEVEDDDDDDEDEDEDEDEMIEVIAEVTNLSISSAEEREASVSDPISLNEGEAGNLSTEDEDNLSEEILGSESSDLSGASLEADSERQVQEDPMDSVGFCENKLELGFCGIKFGFSHSNQYAEDPGEFCEGGKDAEGSASWKDKSHDENGAEVLSKEEEVARNMTSQEGQNAKVSEDDRQDDNLNVKEDQVGVDYERKDGMMEISEETHTCQTTDRKEEDCSTTKMANEKETEDCLRTEMEQERETSRRREERKEKETEREREKERLAVERAIREARERAFAEARERAERAAMEKATAEARQRAMDQVRDNLGKASSETSNKPAEKTSVEARLRAERAAVERATAEARERALEKAMSDKLSGSGKDNKIRHKSSYDTQHRSSSSSSNHRSSNCSDSGVNQSSERSNGVNIESTQRSKARLERHQRTAERAAKALAEKNMRDLLAQREQAERNRLAESLDADIKRWSSGKQGNLRALLSTLQYILGTDSGWQPVPLTEIITAAAVKKAYRKATLCVHPDKLQQRGASLQQKYICEKVFDLLKVWLNSPPPRIMIQELCLYGFRVFFFTLFISGGLEQIQCRRKMIVLKAWERLLLYYGRNSSTDGPSKYTSREYFGAAIRSRDLITSLDLLFSKKQREYFGGAT</sequence>
<dbReference type="GO" id="GO:0072583">
    <property type="term" value="P:clathrin-dependent endocytosis"/>
    <property type="evidence" value="ECO:0007669"/>
    <property type="project" value="TreeGrafter"/>
</dbReference>
<feature type="region of interest" description="Disordered" evidence="2">
    <location>
        <begin position="789"/>
        <end position="939"/>
    </location>
</feature>
<name>A0AAN7PNN9_9MYRT</name>
<feature type="compositionally biased region" description="Basic and acidic residues" evidence="2">
    <location>
        <begin position="1167"/>
        <end position="1201"/>
    </location>
</feature>
<feature type="compositionally biased region" description="Acidic residues" evidence="2">
    <location>
        <begin position="846"/>
        <end position="865"/>
    </location>
</feature>
<keyword evidence="4" id="KW-1185">Reference proteome</keyword>
<dbReference type="GO" id="GO:0030276">
    <property type="term" value="F:clathrin binding"/>
    <property type="evidence" value="ECO:0007669"/>
    <property type="project" value="TreeGrafter"/>
</dbReference>
<feature type="compositionally biased region" description="Acidic residues" evidence="2">
    <location>
        <begin position="622"/>
        <end position="634"/>
    </location>
</feature>
<comment type="caution">
    <text evidence="3">The sequence shown here is derived from an EMBL/GenBank/DDBJ whole genome shotgun (WGS) entry which is preliminary data.</text>
</comment>
<dbReference type="GO" id="GO:0031982">
    <property type="term" value="C:vesicle"/>
    <property type="evidence" value="ECO:0007669"/>
    <property type="project" value="TreeGrafter"/>
</dbReference>
<feature type="compositionally biased region" description="Basic and acidic residues" evidence="2">
    <location>
        <begin position="239"/>
        <end position="249"/>
    </location>
</feature>
<feature type="region of interest" description="Disordered" evidence="2">
    <location>
        <begin position="191"/>
        <end position="254"/>
    </location>
</feature>
<evidence type="ECO:0000256" key="2">
    <source>
        <dbReference type="SAM" id="MobiDB-lite"/>
    </source>
</evidence>
<evidence type="ECO:0000313" key="4">
    <source>
        <dbReference type="Proteomes" id="UP001345219"/>
    </source>
</evidence>
<feature type="compositionally biased region" description="Polar residues" evidence="2">
    <location>
        <begin position="1241"/>
        <end position="1259"/>
    </location>
</feature>
<feature type="region of interest" description="Disordered" evidence="2">
    <location>
        <begin position="967"/>
        <end position="1036"/>
    </location>
</feature>
<feature type="compositionally biased region" description="Basic and acidic residues" evidence="2">
    <location>
        <begin position="635"/>
        <end position="673"/>
    </location>
</feature>
<dbReference type="Gene3D" id="1.10.287.110">
    <property type="entry name" value="DnaJ domain"/>
    <property type="match status" value="1"/>
</dbReference>
<proteinExistence type="predicted"/>
<evidence type="ECO:0008006" key="5">
    <source>
        <dbReference type="Google" id="ProtNLM"/>
    </source>
</evidence>
<feature type="compositionally biased region" description="Basic and acidic residues" evidence="2">
    <location>
        <begin position="377"/>
        <end position="393"/>
    </location>
</feature>
<feature type="region of interest" description="Disordered" evidence="2">
    <location>
        <begin position="755"/>
        <end position="777"/>
    </location>
</feature>
<feature type="compositionally biased region" description="Basic and acidic residues" evidence="2">
    <location>
        <begin position="804"/>
        <end position="819"/>
    </location>
</feature>
<feature type="region of interest" description="Disordered" evidence="2">
    <location>
        <begin position="601"/>
        <end position="673"/>
    </location>
</feature>
<reference evidence="3 4" key="1">
    <citation type="journal article" date="2023" name="Hortic Res">
        <title>Pangenome of water caltrop reveals structural variations and asymmetric subgenome divergence after allopolyploidization.</title>
        <authorList>
            <person name="Zhang X."/>
            <person name="Chen Y."/>
            <person name="Wang L."/>
            <person name="Yuan Y."/>
            <person name="Fang M."/>
            <person name="Shi L."/>
            <person name="Lu R."/>
            <person name="Comes H.P."/>
            <person name="Ma Y."/>
            <person name="Chen Y."/>
            <person name="Huang G."/>
            <person name="Zhou Y."/>
            <person name="Zheng Z."/>
            <person name="Qiu Y."/>
        </authorList>
    </citation>
    <scope>NUCLEOTIDE SEQUENCE [LARGE SCALE GENOMIC DNA]</scope>
    <source>
        <tissue evidence="3">Roots</tissue>
    </source>
</reference>
<protein>
    <recommendedName>
        <fullName evidence="5">J domain-containing protein</fullName>
    </recommendedName>
</protein>
<dbReference type="PANTHER" id="PTHR23172:SF87">
    <property type="entry name" value="CHAPERONE DNAJ-DOMAIN SUPERFAMILY PROTEIN"/>
    <property type="match status" value="1"/>
</dbReference>
<organism evidence="3 4">
    <name type="scientific">Trapa incisa</name>
    <dbReference type="NCBI Taxonomy" id="236973"/>
    <lineage>
        <taxon>Eukaryota</taxon>
        <taxon>Viridiplantae</taxon>
        <taxon>Streptophyta</taxon>
        <taxon>Embryophyta</taxon>
        <taxon>Tracheophyta</taxon>
        <taxon>Spermatophyta</taxon>
        <taxon>Magnoliopsida</taxon>
        <taxon>eudicotyledons</taxon>
        <taxon>Gunneridae</taxon>
        <taxon>Pentapetalae</taxon>
        <taxon>rosids</taxon>
        <taxon>malvids</taxon>
        <taxon>Myrtales</taxon>
        <taxon>Lythraceae</taxon>
        <taxon>Trapa</taxon>
    </lineage>
</organism>
<feature type="region of interest" description="Disordered" evidence="2">
    <location>
        <begin position="1129"/>
        <end position="1273"/>
    </location>
</feature>